<dbReference type="GO" id="GO:0016020">
    <property type="term" value="C:membrane"/>
    <property type="evidence" value="ECO:0007669"/>
    <property type="project" value="UniProtKB-SubCell"/>
</dbReference>
<evidence type="ECO:0000256" key="2">
    <source>
        <dbReference type="ARBA" id="ARBA00022737"/>
    </source>
</evidence>
<sequence length="895" mass="95748">MAAVITGLHAALQTYLESKVVGVEWAGTDDQHVFVITANSAVWRSKDGGSTFEDVTEHFKSSIKGEEKVSISQILSHKTSPNLMLFMNNGEYMWTSNDYGETLNPHKNPGGFRGLGTTLKPHPTRPDWVLAHAKRPGCKLLDEVEMRCAADLLVSQNAFTDHTWTNLTANAAGKIAGFVDWGWGVSACNKTCCMGLGMVDETVFATMYEHAGDWDTAWDPDVHFVRSDDWFKTIKKKVPCGNQFELLGRQVYLAVSNKCPQDMAGKPRKFDPTGPPGITLHTSDDAGMNFKAACLPVALRQQGYELLETHDNAGAIVIVDYMVKMPMGNLQASSAYSAGPHHALFSQSLSSIYKQDVLSGSTDFLRVDGIPGVFIANQLSTMMDGGGGMGGMGGMGMKRTVVTRITFNGGGSWQAIKAPSTFNYQKCNRCGGATNCSLHLHGSSSWFFGSIQFPSAYSNPSAPGLLVGSGNVAGEGSGLDDNDGLCTWLSFDGGFSWSDIAEGTWIYEYADWGGLVVMSKHELSGPATEVRFSYDYGRCWRTVPLQTALYVENIRIEPDGQRPKVLLHGKACRKTSDPKCSYEASDTRSGIQGIVYALDIGQVMGDKMPLCKESDYEQWTVPADDHTPRCLLGEQRMFTRRKQDAVCLQGGDYKRPPPTNKTCGCTAADVECDYGYVMSGGTCMALPQEKLTSCPSIDEGHYHVSSTGKRLVHGDNCTGLDSLIADTDGKGQMRPGAKPGVQPHGGSSSSSGGSSGGGGRRSSAHGVFVFFVLLLVLGGVFGVWYQFLASAVAKAQVEDLAVSAKAFGVSFVGLVVDKASECFGRGRAGGFGGFSGRPGGGGGGMPSYQPLDEELNFFQPLPAAGEAEAGLMPQSAFSPSGRPPSGSGDGVFTIR</sequence>
<evidence type="ECO:0000313" key="9">
    <source>
        <dbReference type="Proteomes" id="UP000256970"/>
    </source>
</evidence>
<comment type="subcellular location">
    <subcellularLocation>
        <location evidence="1">Membrane</location>
    </subcellularLocation>
</comment>
<dbReference type="InterPro" id="IPR031778">
    <property type="entry name" value="Sortilin_N"/>
</dbReference>
<evidence type="ECO:0000256" key="1">
    <source>
        <dbReference type="ARBA" id="ARBA00004370"/>
    </source>
</evidence>
<dbReference type="Proteomes" id="UP000256970">
    <property type="component" value="Unassembled WGS sequence"/>
</dbReference>
<dbReference type="Pfam" id="PF15902">
    <property type="entry name" value="Sortilin-Vps10"/>
    <property type="match status" value="1"/>
</dbReference>
<dbReference type="AlphaFoldDB" id="A0A383W7E0"/>
<keyword evidence="4" id="KW-0325">Glycoprotein</keyword>
<name>A0A383W7E0_TETOB</name>
<dbReference type="Gene3D" id="2.130.10.10">
    <property type="entry name" value="YVTN repeat-like/Quinoprotein amine dehydrogenase"/>
    <property type="match status" value="1"/>
</dbReference>
<dbReference type="SUPFAM" id="SSF110296">
    <property type="entry name" value="Oligoxyloglucan reducing end-specific cellobiohydrolase"/>
    <property type="match status" value="1"/>
</dbReference>
<evidence type="ECO:0000256" key="3">
    <source>
        <dbReference type="ARBA" id="ARBA00023136"/>
    </source>
</evidence>
<evidence type="ECO:0000256" key="5">
    <source>
        <dbReference type="SAM" id="MobiDB-lite"/>
    </source>
</evidence>
<reference evidence="8 9" key="1">
    <citation type="submission" date="2016-10" db="EMBL/GenBank/DDBJ databases">
        <authorList>
            <person name="Cai Z."/>
        </authorList>
    </citation>
    <scope>NUCLEOTIDE SEQUENCE [LARGE SCALE GENOMIC DNA]</scope>
</reference>
<dbReference type="EMBL" id="FNXT01001184">
    <property type="protein sequence ID" value="SZX73110.1"/>
    <property type="molecule type" value="Genomic_DNA"/>
</dbReference>
<gene>
    <name evidence="8" type="ORF">BQ4739_LOCUS13227</name>
</gene>
<accession>A0A383W7E0</accession>
<dbReference type="InterPro" id="IPR015943">
    <property type="entry name" value="WD40/YVTN_repeat-like_dom_sf"/>
</dbReference>
<dbReference type="GO" id="GO:0005794">
    <property type="term" value="C:Golgi apparatus"/>
    <property type="evidence" value="ECO:0007669"/>
    <property type="project" value="TreeGrafter"/>
</dbReference>
<feature type="transmembrane region" description="Helical" evidence="6">
    <location>
        <begin position="764"/>
        <end position="785"/>
    </location>
</feature>
<dbReference type="PANTHER" id="PTHR12106">
    <property type="entry name" value="SORTILIN RELATED"/>
    <property type="match status" value="1"/>
</dbReference>
<evidence type="ECO:0000256" key="4">
    <source>
        <dbReference type="ARBA" id="ARBA00023180"/>
    </source>
</evidence>
<organism evidence="8 9">
    <name type="scientific">Tetradesmus obliquus</name>
    <name type="common">Green alga</name>
    <name type="synonym">Acutodesmus obliquus</name>
    <dbReference type="NCBI Taxonomy" id="3088"/>
    <lineage>
        <taxon>Eukaryota</taxon>
        <taxon>Viridiplantae</taxon>
        <taxon>Chlorophyta</taxon>
        <taxon>core chlorophytes</taxon>
        <taxon>Chlorophyceae</taxon>
        <taxon>CS clade</taxon>
        <taxon>Sphaeropleales</taxon>
        <taxon>Scenedesmaceae</taxon>
        <taxon>Tetradesmus</taxon>
    </lineage>
</organism>
<dbReference type="InterPro" id="IPR050310">
    <property type="entry name" value="VPS10-sortilin"/>
</dbReference>
<dbReference type="SMART" id="SM00602">
    <property type="entry name" value="VPS10"/>
    <property type="match status" value="1"/>
</dbReference>
<evidence type="ECO:0000256" key="6">
    <source>
        <dbReference type="SAM" id="Phobius"/>
    </source>
</evidence>
<dbReference type="PANTHER" id="PTHR12106:SF27">
    <property type="entry name" value="SORTILIN-RELATED RECEPTOR"/>
    <property type="match status" value="1"/>
</dbReference>
<dbReference type="GO" id="GO:0006892">
    <property type="term" value="P:post-Golgi vesicle-mediated transport"/>
    <property type="evidence" value="ECO:0007669"/>
    <property type="project" value="TreeGrafter"/>
</dbReference>
<dbReference type="Gene3D" id="3.30.60.270">
    <property type="match status" value="1"/>
</dbReference>
<keyword evidence="6" id="KW-1133">Transmembrane helix</keyword>
<keyword evidence="6" id="KW-0812">Transmembrane</keyword>
<protein>
    <recommendedName>
        <fullName evidence="7">VPS10 domain-containing protein</fullName>
    </recommendedName>
</protein>
<feature type="domain" description="VPS10" evidence="7">
    <location>
        <begin position="31"/>
        <end position="739"/>
    </location>
</feature>
<keyword evidence="3 6" id="KW-0472">Membrane</keyword>
<dbReference type="Gene3D" id="2.10.70.80">
    <property type="match status" value="1"/>
</dbReference>
<feature type="region of interest" description="Disordered" evidence="5">
    <location>
        <begin position="873"/>
        <end position="895"/>
    </location>
</feature>
<dbReference type="InterPro" id="IPR006581">
    <property type="entry name" value="VPS10"/>
</dbReference>
<keyword evidence="2" id="KW-0677">Repeat</keyword>
<proteinExistence type="predicted"/>
<evidence type="ECO:0000313" key="8">
    <source>
        <dbReference type="EMBL" id="SZX73110.1"/>
    </source>
</evidence>
<evidence type="ECO:0000259" key="7">
    <source>
        <dbReference type="SMART" id="SM00602"/>
    </source>
</evidence>
<keyword evidence="9" id="KW-1185">Reference proteome</keyword>
<feature type="region of interest" description="Disordered" evidence="5">
    <location>
        <begin position="728"/>
        <end position="758"/>
    </location>
</feature>
<dbReference type="Pfam" id="PF15901">
    <property type="entry name" value="Sortilin_C"/>
    <property type="match status" value="1"/>
</dbReference>
<dbReference type="InterPro" id="IPR031777">
    <property type="entry name" value="Sortilin_C"/>
</dbReference>